<dbReference type="RefSeq" id="WP_104430078.1">
    <property type="nucleotide sequence ID" value="NZ_PTIZ01000012.1"/>
</dbReference>
<dbReference type="Pfam" id="PF19807">
    <property type="entry name" value="DUF6290"/>
    <property type="match status" value="1"/>
</dbReference>
<dbReference type="AlphaFoldDB" id="A0A2S6H8X8"/>
<evidence type="ECO:0000313" key="2">
    <source>
        <dbReference type="Proteomes" id="UP000240010"/>
    </source>
</evidence>
<name>A0A2S6H8X8_9GAMM</name>
<dbReference type="Proteomes" id="UP000240010">
    <property type="component" value="Unassembled WGS sequence"/>
</dbReference>
<sequence>MMTLELDDETATLLNQLVEQEHISPAQLVKNVLLEHLEDCQDAKRADDAYQRYLEGGKISHNLNDVVKELGLDS</sequence>
<organism evidence="1 2">
    <name type="scientific">Methylobacter tundripaludum</name>
    <dbReference type="NCBI Taxonomy" id="173365"/>
    <lineage>
        <taxon>Bacteria</taxon>
        <taxon>Pseudomonadati</taxon>
        <taxon>Pseudomonadota</taxon>
        <taxon>Gammaproteobacteria</taxon>
        <taxon>Methylococcales</taxon>
        <taxon>Methylococcaceae</taxon>
        <taxon>Methylobacter</taxon>
    </lineage>
</organism>
<reference evidence="1 2" key="1">
    <citation type="submission" date="2018-02" db="EMBL/GenBank/DDBJ databases">
        <title>Subsurface microbial communities from deep shales in Ohio and West Virginia, USA.</title>
        <authorList>
            <person name="Wrighton K."/>
        </authorList>
    </citation>
    <scope>NUCLEOTIDE SEQUENCE [LARGE SCALE GENOMIC DNA]</scope>
    <source>
        <strain evidence="1 2">OWC-DMM</strain>
    </source>
</reference>
<evidence type="ECO:0008006" key="3">
    <source>
        <dbReference type="Google" id="ProtNLM"/>
    </source>
</evidence>
<accession>A0A2S6H8X8</accession>
<dbReference type="EMBL" id="PTIZ01000012">
    <property type="protein sequence ID" value="PPK73952.1"/>
    <property type="molecule type" value="Genomic_DNA"/>
</dbReference>
<protein>
    <recommendedName>
        <fullName evidence="3">CopG family transcriptional regulator</fullName>
    </recommendedName>
</protein>
<gene>
    <name evidence="1" type="ORF">B0F87_1123</name>
</gene>
<evidence type="ECO:0000313" key="1">
    <source>
        <dbReference type="EMBL" id="PPK73952.1"/>
    </source>
</evidence>
<dbReference type="InterPro" id="IPR046257">
    <property type="entry name" value="DUF6290"/>
</dbReference>
<comment type="caution">
    <text evidence="1">The sequence shown here is derived from an EMBL/GenBank/DDBJ whole genome shotgun (WGS) entry which is preliminary data.</text>
</comment>
<proteinExistence type="predicted"/>